<dbReference type="EMBL" id="LGIQ01000011">
    <property type="protein sequence ID" value="KNB69278.1"/>
    <property type="molecule type" value="Genomic_DNA"/>
</dbReference>
<evidence type="ECO:0000313" key="4">
    <source>
        <dbReference type="Proteomes" id="UP000036834"/>
    </source>
</evidence>
<evidence type="ECO:0000313" key="2">
    <source>
        <dbReference type="EMBL" id="GED71577.1"/>
    </source>
</evidence>
<dbReference type="GO" id="GO:0016616">
    <property type="term" value="F:oxidoreductase activity, acting on the CH-OH group of donors, NAD or NADP as acceptor"/>
    <property type="evidence" value="ECO:0007669"/>
    <property type="project" value="InterPro"/>
</dbReference>
<dbReference type="EMBL" id="BJON01000022">
    <property type="protein sequence ID" value="GED71577.1"/>
    <property type="molecule type" value="Genomic_DNA"/>
</dbReference>
<dbReference type="STRING" id="54915.ADS79_25555"/>
<evidence type="ECO:0000259" key="1">
    <source>
        <dbReference type="Pfam" id="PF01073"/>
    </source>
</evidence>
<keyword evidence="5" id="KW-1185">Reference proteome</keyword>
<gene>
    <name evidence="3" type="ORF">ADS79_25555</name>
    <name evidence="2" type="ORF">BRE01_52790</name>
</gene>
<dbReference type="Pfam" id="PF01073">
    <property type="entry name" value="3Beta_HSD"/>
    <property type="match status" value="1"/>
</dbReference>
<dbReference type="Proteomes" id="UP000319578">
    <property type="component" value="Unassembled WGS sequence"/>
</dbReference>
<sequence length="333" mass="37538">MSKRVLVTGGTGFLGKKLALRLLAQGHEVTALGRDQRIGGELQQIGIHFVQMDVRDKDAMVEACRNQEVVHHVAAFSSPWGTFRDMYATNVSGTSNLIEGCMKYGIERLIHVSTPSIYFAFQDRMGIRENEPLPKHFANTYAHTKYLAEQEVEQAFRVGLPTITIRPRALFGPGDHTILPRLIRANEKKFVPLIAGGRAVMDLTYIENIVDALLLCMDSPKNTLGQAYNITNGEPVTLIDVLTEVFKRLEMPLRAKELPYWQAYSAAWILESVSRTLLNYREPVLTRYSVGVLAKSQTLDITKAREALGYSPRVSIAEGIEAFTDWWRQQNER</sequence>
<reference evidence="4" key="1">
    <citation type="submission" date="2015-07" db="EMBL/GenBank/DDBJ databases">
        <title>Genome sequencing project for genomic taxonomy and phylogenomics of Bacillus-like bacteria.</title>
        <authorList>
            <person name="Liu B."/>
            <person name="Wang J."/>
            <person name="Zhu Y."/>
            <person name="Liu G."/>
            <person name="Chen Q."/>
            <person name="Chen Z."/>
            <person name="Lan J."/>
            <person name="Che J."/>
            <person name="Ge C."/>
            <person name="Shi H."/>
            <person name="Pan Z."/>
            <person name="Liu X."/>
        </authorList>
    </citation>
    <scope>NUCLEOTIDE SEQUENCE [LARGE SCALE GENOMIC DNA]</scope>
    <source>
        <strain evidence="4">DSM 9887</strain>
    </source>
</reference>
<dbReference type="InterPro" id="IPR002225">
    <property type="entry name" value="3Beta_OHSteriod_DH/Estase"/>
</dbReference>
<dbReference type="OrthoDB" id="9811743at2"/>
<dbReference type="SUPFAM" id="SSF51735">
    <property type="entry name" value="NAD(P)-binding Rossmann-fold domains"/>
    <property type="match status" value="1"/>
</dbReference>
<dbReference type="GO" id="GO:0006694">
    <property type="term" value="P:steroid biosynthetic process"/>
    <property type="evidence" value="ECO:0007669"/>
    <property type="project" value="InterPro"/>
</dbReference>
<evidence type="ECO:0000313" key="3">
    <source>
        <dbReference type="EMBL" id="KNB69278.1"/>
    </source>
</evidence>
<organism evidence="3 4">
    <name type="scientific">Brevibacillus reuszeri</name>
    <dbReference type="NCBI Taxonomy" id="54915"/>
    <lineage>
        <taxon>Bacteria</taxon>
        <taxon>Bacillati</taxon>
        <taxon>Bacillota</taxon>
        <taxon>Bacilli</taxon>
        <taxon>Bacillales</taxon>
        <taxon>Paenibacillaceae</taxon>
        <taxon>Brevibacillus</taxon>
    </lineage>
</organism>
<evidence type="ECO:0000313" key="5">
    <source>
        <dbReference type="Proteomes" id="UP000319578"/>
    </source>
</evidence>
<dbReference type="PANTHER" id="PTHR43000">
    <property type="entry name" value="DTDP-D-GLUCOSE 4,6-DEHYDRATASE-RELATED"/>
    <property type="match status" value="1"/>
</dbReference>
<comment type="caution">
    <text evidence="3">The sequence shown here is derived from an EMBL/GenBank/DDBJ whole genome shotgun (WGS) entry which is preliminary data.</text>
</comment>
<dbReference type="Gene3D" id="3.40.50.720">
    <property type="entry name" value="NAD(P)-binding Rossmann-like Domain"/>
    <property type="match status" value="1"/>
</dbReference>
<proteinExistence type="predicted"/>
<dbReference type="Proteomes" id="UP000036834">
    <property type="component" value="Unassembled WGS sequence"/>
</dbReference>
<dbReference type="RefSeq" id="WP_049741279.1">
    <property type="nucleotide sequence ID" value="NZ_BJON01000022.1"/>
</dbReference>
<dbReference type="InterPro" id="IPR036291">
    <property type="entry name" value="NAD(P)-bd_dom_sf"/>
</dbReference>
<feature type="domain" description="3-beta hydroxysteroid dehydrogenase/isomerase" evidence="1">
    <location>
        <begin position="6"/>
        <end position="257"/>
    </location>
</feature>
<protein>
    <submittedName>
        <fullName evidence="3">3-beta hydroxysteroid dehydrogenase</fullName>
    </submittedName>
</protein>
<reference evidence="3" key="2">
    <citation type="submission" date="2015-07" db="EMBL/GenBank/DDBJ databases">
        <title>MeaNS - Measles Nucleotide Surveillance Program.</title>
        <authorList>
            <person name="Tran T."/>
            <person name="Druce J."/>
        </authorList>
    </citation>
    <scope>NUCLEOTIDE SEQUENCE</scope>
    <source>
        <strain evidence="3">DSM 9887</strain>
    </source>
</reference>
<dbReference type="AlphaFoldDB" id="A0A0K9YKJ4"/>
<accession>A0A0K9YKJ4</accession>
<dbReference type="PATRIC" id="fig|54915.3.peg.4264"/>
<reference evidence="2 5" key="3">
    <citation type="submission" date="2019-06" db="EMBL/GenBank/DDBJ databases">
        <title>Whole genome shotgun sequence of Brevibacillus reuszeri NBRC 15719.</title>
        <authorList>
            <person name="Hosoyama A."/>
            <person name="Uohara A."/>
            <person name="Ohji S."/>
            <person name="Ichikawa N."/>
        </authorList>
    </citation>
    <scope>NUCLEOTIDE SEQUENCE [LARGE SCALE GENOMIC DNA]</scope>
    <source>
        <strain evidence="2 5">NBRC 15719</strain>
    </source>
</reference>
<name>A0A0K9YKJ4_9BACL</name>